<dbReference type="Pfam" id="PF13639">
    <property type="entry name" value="zf-RING_2"/>
    <property type="match status" value="1"/>
</dbReference>
<evidence type="ECO:0000256" key="15">
    <source>
        <dbReference type="SAM" id="Phobius"/>
    </source>
</evidence>
<evidence type="ECO:0000256" key="4">
    <source>
        <dbReference type="ARBA" id="ARBA00012483"/>
    </source>
</evidence>
<sequence>MDTGNGESNGRDYALSGKIMLTTILALFTVVLIVLCFHLYFRWLLIRRLRLRRREARLRRRESRLAAAASLGLDPSVLASLPIFIHHSSSKDGGDEEGIVECSVCLSEFEEGEKGRRLPICGHGFHIDCIDMWFHSHETCPLCRSTVSAAGGEDLPLSDSVAVSVEDPAAENDRSSASSDSGLCCECAHERETASSSSSALTAISPGGMKSPAVTRILSLRRILSMRSAAFCGNNGGAAEADPKRRRSTRVKRTCVWR</sequence>
<dbReference type="PANTHER" id="PTHR46913">
    <property type="entry name" value="RING-H2 FINGER PROTEIN ATL16"/>
    <property type="match status" value="1"/>
</dbReference>
<feature type="compositionally biased region" description="Basic residues" evidence="14">
    <location>
        <begin position="244"/>
        <end position="258"/>
    </location>
</feature>
<gene>
    <name evidence="17" type="primary">ATL5</name>
    <name evidence="17" type="ORF">QJS10_CPA05g00333</name>
</gene>
<evidence type="ECO:0000256" key="1">
    <source>
        <dbReference type="ARBA" id="ARBA00000900"/>
    </source>
</evidence>
<evidence type="ECO:0000256" key="3">
    <source>
        <dbReference type="ARBA" id="ARBA00004906"/>
    </source>
</evidence>
<dbReference type="SMART" id="SM00184">
    <property type="entry name" value="RING"/>
    <property type="match status" value="1"/>
</dbReference>
<keyword evidence="9" id="KW-0833">Ubl conjugation pathway</keyword>
<evidence type="ECO:0000256" key="7">
    <source>
        <dbReference type="ARBA" id="ARBA00022723"/>
    </source>
</evidence>
<accession>A0AAV9ESV1</accession>
<dbReference type="InterPro" id="IPR044600">
    <property type="entry name" value="ATL1/ATL16-like"/>
</dbReference>
<dbReference type="SUPFAM" id="SSF57850">
    <property type="entry name" value="RING/U-box"/>
    <property type="match status" value="1"/>
</dbReference>
<evidence type="ECO:0000256" key="9">
    <source>
        <dbReference type="ARBA" id="ARBA00022786"/>
    </source>
</evidence>
<reference evidence="17" key="1">
    <citation type="journal article" date="2023" name="Nat. Commun.">
        <title>Diploid and tetraploid genomes of Acorus and the evolution of monocots.</title>
        <authorList>
            <person name="Ma L."/>
            <person name="Liu K.W."/>
            <person name="Li Z."/>
            <person name="Hsiao Y.Y."/>
            <person name="Qi Y."/>
            <person name="Fu T."/>
            <person name="Tang G.D."/>
            <person name="Zhang D."/>
            <person name="Sun W.H."/>
            <person name="Liu D.K."/>
            <person name="Li Y."/>
            <person name="Chen G.Z."/>
            <person name="Liu X.D."/>
            <person name="Liao X.Y."/>
            <person name="Jiang Y.T."/>
            <person name="Yu X."/>
            <person name="Hao Y."/>
            <person name="Huang J."/>
            <person name="Zhao X.W."/>
            <person name="Ke S."/>
            <person name="Chen Y.Y."/>
            <person name="Wu W.L."/>
            <person name="Hsu J.L."/>
            <person name="Lin Y.F."/>
            <person name="Huang M.D."/>
            <person name="Li C.Y."/>
            <person name="Huang L."/>
            <person name="Wang Z.W."/>
            <person name="Zhao X."/>
            <person name="Zhong W.Y."/>
            <person name="Peng D.H."/>
            <person name="Ahmad S."/>
            <person name="Lan S."/>
            <person name="Zhang J.S."/>
            <person name="Tsai W.C."/>
            <person name="Van de Peer Y."/>
            <person name="Liu Z.J."/>
        </authorList>
    </citation>
    <scope>NUCLEOTIDE SEQUENCE</scope>
    <source>
        <strain evidence="17">CP</strain>
    </source>
</reference>
<evidence type="ECO:0000256" key="5">
    <source>
        <dbReference type="ARBA" id="ARBA00022679"/>
    </source>
</evidence>
<dbReference type="AlphaFoldDB" id="A0AAV9ESV1"/>
<evidence type="ECO:0000256" key="13">
    <source>
        <dbReference type="PROSITE-ProRule" id="PRU00175"/>
    </source>
</evidence>
<dbReference type="PANTHER" id="PTHR46913:SF1">
    <property type="entry name" value="RING-H2 FINGER PROTEIN ATL16"/>
    <property type="match status" value="1"/>
</dbReference>
<feature type="region of interest" description="Disordered" evidence="14">
    <location>
        <begin position="236"/>
        <end position="258"/>
    </location>
</feature>
<evidence type="ECO:0000256" key="6">
    <source>
        <dbReference type="ARBA" id="ARBA00022692"/>
    </source>
</evidence>
<reference evidence="17" key="2">
    <citation type="submission" date="2023-06" db="EMBL/GenBank/DDBJ databases">
        <authorList>
            <person name="Ma L."/>
            <person name="Liu K.-W."/>
            <person name="Li Z."/>
            <person name="Hsiao Y.-Y."/>
            <person name="Qi Y."/>
            <person name="Fu T."/>
            <person name="Tang G."/>
            <person name="Zhang D."/>
            <person name="Sun W.-H."/>
            <person name="Liu D.-K."/>
            <person name="Li Y."/>
            <person name="Chen G.-Z."/>
            <person name="Liu X.-D."/>
            <person name="Liao X.-Y."/>
            <person name="Jiang Y.-T."/>
            <person name="Yu X."/>
            <person name="Hao Y."/>
            <person name="Huang J."/>
            <person name="Zhao X.-W."/>
            <person name="Ke S."/>
            <person name="Chen Y.-Y."/>
            <person name="Wu W.-L."/>
            <person name="Hsu J.-L."/>
            <person name="Lin Y.-F."/>
            <person name="Huang M.-D."/>
            <person name="Li C.-Y."/>
            <person name="Huang L."/>
            <person name="Wang Z.-W."/>
            <person name="Zhao X."/>
            <person name="Zhong W.-Y."/>
            <person name="Peng D.-H."/>
            <person name="Ahmad S."/>
            <person name="Lan S."/>
            <person name="Zhang J.-S."/>
            <person name="Tsai W.-C."/>
            <person name="Van De Peer Y."/>
            <person name="Liu Z.-J."/>
        </authorList>
    </citation>
    <scope>NUCLEOTIDE SEQUENCE</scope>
    <source>
        <strain evidence="17">CP</strain>
        <tissue evidence="17">Leaves</tissue>
    </source>
</reference>
<feature type="domain" description="RING-type" evidence="16">
    <location>
        <begin position="102"/>
        <end position="144"/>
    </location>
</feature>
<evidence type="ECO:0000259" key="16">
    <source>
        <dbReference type="PROSITE" id="PS50089"/>
    </source>
</evidence>
<evidence type="ECO:0000256" key="14">
    <source>
        <dbReference type="SAM" id="MobiDB-lite"/>
    </source>
</evidence>
<dbReference type="PROSITE" id="PS50089">
    <property type="entry name" value="ZF_RING_2"/>
    <property type="match status" value="1"/>
</dbReference>
<evidence type="ECO:0000256" key="8">
    <source>
        <dbReference type="ARBA" id="ARBA00022771"/>
    </source>
</evidence>
<dbReference type="CDD" id="cd16461">
    <property type="entry name" value="RING-H2_EL5-like"/>
    <property type="match status" value="1"/>
</dbReference>
<proteinExistence type="predicted"/>
<keyword evidence="11 15" id="KW-1133">Transmembrane helix</keyword>
<feature type="transmembrane region" description="Helical" evidence="15">
    <location>
        <begin position="65"/>
        <end position="85"/>
    </location>
</feature>
<comment type="caution">
    <text evidence="17">The sequence shown here is derived from an EMBL/GenBank/DDBJ whole genome shotgun (WGS) entry which is preliminary data.</text>
</comment>
<dbReference type="FunFam" id="3.30.40.10:FF:000187">
    <property type="entry name" value="E3 ubiquitin-protein ligase ATL6"/>
    <property type="match status" value="1"/>
</dbReference>
<evidence type="ECO:0000256" key="2">
    <source>
        <dbReference type="ARBA" id="ARBA00004167"/>
    </source>
</evidence>
<evidence type="ECO:0000313" key="18">
    <source>
        <dbReference type="Proteomes" id="UP001180020"/>
    </source>
</evidence>
<dbReference type="GO" id="GO:0016567">
    <property type="term" value="P:protein ubiquitination"/>
    <property type="evidence" value="ECO:0007669"/>
    <property type="project" value="InterPro"/>
</dbReference>
<keyword evidence="8 13" id="KW-0863">Zinc-finger</keyword>
<feature type="transmembrane region" description="Helical" evidence="15">
    <location>
        <begin position="20"/>
        <end position="45"/>
    </location>
</feature>
<dbReference type="Gene3D" id="3.30.40.10">
    <property type="entry name" value="Zinc/RING finger domain, C3HC4 (zinc finger)"/>
    <property type="match status" value="1"/>
</dbReference>
<organism evidence="17 18">
    <name type="scientific">Acorus calamus</name>
    <name type="common">Sweet flag</name>
    <dbReference type="NCBI Taxonomy" id="4465"/>
    <lineage>
        <taxon>Eukaryota</taxon>
        <taxon>Viridiplantae</taxon>
        <taxon>Streptophyta</taxon>
        <taxon>Embryophyta</taxon>
        <taxon>Tracheophyta</taxon>
        <taxon>Spermatophyta</taxon>
        <taxon>Magnoliopsida</taxon>
        <taxon>Liliopsida</taxon>
        <taxon>Acoraceae</taxon>
        <taxon>Acorus</taxon>
    </lineage>
</organism>
<dbReference type="EMBL" id="JAUJYO010000005">
    <property type="protein sequence ID" value="KAK1316615.1"/>
    <property type="molecule type" value="Genomic_DNA"/>
</dbReference>
<dbReference type="GO" id="GO:0061630">
    <property type="term" value="F:ubiquitin protein ligase activity"/>
    <property type="evidence" value="ECO:0007669"/>
    <property type="project" value="UniProtKB-EC"/>
</dbReference>
<keyword evidence="7" id="KW-0479">Metal-binding</keyword>
<dbReference type="Proteomes" id="UP001180020">
    <property type="component" value="Unassembled WGS sequence"/>
</dbReference>
<comment type="subcellular location">
    <subcellularLocation>
        <location evidence="2">Membrane</location>
        <topology evidence="2">Single-pass membrane protein</topology>
    </subcellularLocation>
</comment>
<evidence type="ECO:0000256" key="12">
    <source>
        <dbReference type="ARBA" id="ARBA00023136"/>
    </source>
</evidence>
<evidence type="ECO:0000313" key="17">
    <source>
        <dbReference type="EMBL" id="KAK1316615.1"/>
    </source>
</evidence>
<keyword evidence="6 15" id="KW-0812">Transmembrane</keyword>
<keyword evidence="5" id="KW-0808">Transferase</keyword>
<keyword evidence="12 15" id="KW-0472">Membrane</keyword>
<keyword evidence="18" id="KW-1185">Reference proteome</keyword>
<dbReference type="GO" id="GO:0008270">
    <property type="term" value="F:zinc ion binding"/>
    <property type="evidence" value="ECO:0007669"/>
    <property type="project" value="UniProtKB-KW"/>
</dbReference>
<dbReference type="InterPro" id="IPR013083">
    <property type="entry name" value="Znf_RING/FYVE/PHD"/>
</dbReference>
<protein>
    <recommendedName>
        <fullName evidence="4">RING-type E3 ubiquitin transferase</fullName>
        <ecNumber evidence="4">2.3.2.27</ecNumber>
    </recommendedName>
</protein>
<keyword evidence="10" id="KW-0862">Zinc</keyword>
<evidence type="ECO:0000256" key="11">
    <source>
        <dbReference type="ARBA" id="ARBA00022989"/>
    </source>
</evidence>
<comment type="pathway">
    <text evidence="3">Protein modification; protein ubiquitination.</text>
</comment>
<name>A0AAV9ESV1_ACOCL</name>
<dbReference type="InterPro" id="IPR001841">
    <property type="entry name" value="Znf_RING"/>
</dbReference>
<dbReference type="EC" id="2.3.2.27" evidence="4"/>
<evidence type="ECO:0000256" key="10">
    <source>
        <dbReference type="ARBA" id="ARBA00022833"/>
    </source>
</evidence>
<comment type="catalytic activity">
    <reaction evidence="1">
        <text>S-ubiquitinyl-[E2 ubiquitin-conjugating enzyme]-L-cysteine + [acceptor protein]-L-lysine = [E2 ubiquitin-conjugating enzyme]-L-cysteine + N(6)-ubiquitinyl-[acceptor protein]-L-lysine.</text>
        <dbReference type="EC" id="2.3.2.27"/>
    </reaction>
</comment>
<dbReference type="GO" id="GO:0016020">
    <property type="term" value="C:membrane"/>
    <property type="evidence" value="ECO:0007669"/>
    <property type="project" value="UniProtKB-SubCell"/>
</dbReference>